<evidence type="ECO:0000256" key="1">
    <source>
        <dbReference type="ARBA" id="ARBA00001182"/>
    </source>
</evidence>
<dbReference type="PANTHER" id="PTHR45672">
    <property type="entry name" value="PROTEIN DISULFIDE-ISOMERASE C17H9.14C-RELATED"/>
    <property type="match status" value="1"/>
</dbReference>
<keyword evidence="10" id="KW-1185">Reference proteome</keyword>
<evidence type="ECO:0000259" key="8">
    <source>
        <dbReference type="PROSITE" id="PS51352"/>
    </source>
</evidence>
<feature type="chain" id="PRO_5007862858" description="protein disulfide-isomerase" evidence="7">
    <location>
        <begin position="19"/>
        <end position="334"/>
    </location>
</feature>
<dbReference type="InterPro" id="IPR011679">
    <property type="entry name" value="ERp29_C"/>
</dbReference>
<protein>
    <recommendedName>
        <fullName evidence="2">protein disulfide-isomerase</fullName>
        <ecNumber evidence="2">5.3.4.1</ecNumber>
    </recommendedName>
</protein>
<dbReference type="GO" id="GO:0006457">
    <property type="term" value="P:protein folding"/>
    <property type="evidence" value="ECO:0007669"/>
    <property type="project" value="TreeGrafter"/>
</dbReference>
<evidence type="ECO:0000256" key="5">
    <source>
        <dbReference type="ARBA" id="ARBA00023284"/>
    </source>
</evidence>
<dbReference type="OrthoDB" id="10264505at2759"/>
<evidence type="ECO:0000256" key="6">
    <source>
        <dbReference type="SAM" id="MobiDB-lite"/>
    </source>
</evidence>
<dbReference type="PROSITE" id="PS51352">
    <property type="entry name" value="THIOREDOXIN_2"/>
    <property type="match status" value="1"/>
</dbReference>
<dbReference type="PRINTS" id="PR00421">
    <property type="entry name" value="THIOREDOXIN"/>
</dbReference>
<feature type="domain" description="Thioredoxin" evidence="8">
    <location>
        <begin position="3"/>
        <end position="152"/>
    </location>
</feature>
<dbReference type="InterPro" id="IPR013766">
    <property type="entry name" value="Thioredoxin_domain"/>
</dbReference>
<sequence length="334" mass="36458">MRVRLSLFAASFATLAAASNVLETTSKTFDSLIGQGKPSLVEFFAPWCGHWKNLAPIYEQLADGFSRANDKVLIVKVDADGEGKEVASKHGVTGYPTLKCQFGPSDTTSSTPYEGAHRSVSDKTGVKSKIKPPAPPATLQLDYRSFDDTVYSEDKNLEKVAANFKTESHYVVANFDADAAQNKDIAGIFDVKSYPTIKFFARGSNKEPVAYEGGRSKEASPSREPMLDAFAAKFVESVGDARNDIYEAVAFATQSKIDAKHYIKVMEKVANSTEEYIVKETKRLSNILAKKTLSPEKLDEITIRANILASFVANKATEAEEAAESVIAKAKEEL</sequence>
<keyword evidence="4" id="KW-0413">Isomerase</keyword>
<dbReference type="InterPro" id="IPR036356">
    <property type="entry name" value="ERp29_C_sf"/>
</dbReference>
<dbReference type="STRING" id="1314781.A0A165N5Y0"/>
<dbReference type="SUPFAM" id="SSF47933">
    <property type="entry name" value="ERP29 C domain-like"/>
    <property type="match status" value="1"/>
</dbReference>
<feature type="signal peptide" evidence="7">
    <location>
        <begin position="1"/>
        <end position="18"/>
    </location>
</feature>
<dbReference type="EC" id="5.3.4.1" evidence="2"/>
<accession>A0A165N5Y0</accession>
<dbReference type="Proteomes" id="UP000077266">
    <property type="component" value="Unassembled WGS sequence"/>
</dbReference>
<keyword evidence="3" id="KW-1015">Disulfide bond</keyword>
<dbReference type="InParanoid" id="A0A165N5Y0"/>
<dbReference type="Gene3D" id="3.40.30.10">
    <property type="entry name" value="Glutaredoxin"/>
    <property type="match status" value="2"/>
</dbReference>
<dbReference type="InterPro" id="IPR051063">
    <property type="entry name" value="PDI"/>
</dbReference>
<name>A0A165N5Y0_EXIGL</name>
<evidence type="ECO:0000256" key="2">
    <source>
        <dbReference type="ARBA" id="ARBA00012723"/>
    </source>
</evidence>
<dbReference type="CDD" id="cd00238">
    <property type="entry name" value="ERp29c"/>
    <property type="match status" value="1"/>
</dbReference>
<dbReference type="EMBL" id="KV425902">
    <property type="protein sequence ID" value="KZW00262.1"/>
    <property type="molecule type" value="Genomic_DNA"/>
</dbReference>
<feature type="region of interest" description="Disordered" evidence="6">
    <location>
        <begin position="106"/>
        <end position="134"/>
    </location>
</feature>
<proteinExistence type="predicted"/>
<keyword evidence="7" id="KW-0732">Signal</keyword>
<dbReference type="PANTHER" id="PTHR45672:SF11">
    <property type="entry name" value="PROTEIN DISULFIDE-ISOMERASE C17H9.14C"/>
    <property type="match status" value="1"/>
</dbReference>
<dbReference type="InterPro" id="IPR036249">
    <property type="entry name" value="Thioredoxin-like_sf"/>
</dbReference>
<gene>
    <name evidence="9" type="ORF">EXIGLDRAFT_830913</name>
</gene>
<reference evidence="9 10" key="1">
    <citation type="journal article" date="2016" name="Mol. Biol. Evol.">
        <title>Comparative Genomics of Early-Diverging Mushroom-Forming Fungi Provides Insights into the Origins of Lignocellulose Decay Capabilities.</title>
        <authorList>
            <person name="Nagy L.G."/>
            <person name="Riley R."/>
            <person name="Tritt A."/>
            <person name="Adam C."/>
            <person name="Daum C."/>
            <person name="Floudas D."/>
            <person name="Sun H."/>
            <person name="Yadav J.S."/>
            <person name="Pangilinan J."/>
            <person name="Larsson K.H."/>
            <person name="Matsuura K."/>
            <person name="Barry K."/>
            <person name="Labutti K."/>
            <person name="Kuo R."/>
            <person name="Ohm R.A."/>
            <person name="Bhattacharya S.S."/>
            <person name="Shirouzu T."/>
            <person name="Yoshinaga Y."/>
            <person name="Martin F.M."/>
            <person name="Grigoriev I.V."/>
            <person name="Hibbett D.S."/>
        </authorList>
    </citation>
    <scope>NUCLEOTIDE SEQUENCE [LARGE SCALE GENOMIC DNA]</scope>
    <source>
        <strain evidence="9 10">HHB12029</strain>
    </source>
</reference>
<evidence type="ECO:0000256" key="7">
    <source>
        <dbReference type="SAM" id="SignalP"/>
    </source>
</evidence>
<dbReference type="GO" id="GO:0005783">
    <property type="term" value="C:endoplasmic reticulum"/>
    <property type="evidence" value="ECO:0007669"/>
    <property type="project" value="InterPro"/>
</dbReference>
<dbReference type="SUPFAM" id="SSF52833">
    <property type="entry name" value="Thioredoxin-like"/>
    <property type="match status" value="2"/>
</dbReference>
<dbReference type="Pfam" id="PF00085">
    <property type="entry name" value="Thioredoxin"/>
    <property type="match status" value="1"/>
</dbReference>
<evidence type="ECO:0000256" key="4">
    <source>
        <dbReference type="ARBA" id="ARBA00023235"/>
    </source>
</evidence>
<evidence type="ECO:0000313" key="9">
    <source>
        <dbReference type="EMBL" id="KZW00262.1"/>
    </source>
</evidence>
<dbReference type="AlphaFoldDB" id="A0A165N5Y0"/>
<keyword evidence="5" id="KW-0676">Redox-active center</keyword>
<evidence type="ECO:0000313" key="10">
    <source>
        <dbReference type="Proteomes" id="UP000077266"/>
    </source>
</evidence>
<dbReference type="GO" id="GO:0003756">
    <property type="term" value="F:protein disulfide isomerase activity"/>
    <property type="evidence" value="ECO:0007669"/>
    <property type="project" value="UniProtKB-EC"/>
</dbReference>
<dbReference type="Gene3D" id="1.20.1150.12">
    <property type="entry name" value="Endoplasmic reticulum resident protein 29, C-terminal domain"/>
    <property type="match status" value="1"/>
</dbReference>
<feature type="compositionally biased region" description="Basic and acidic residues" evidence="6">
    <location>
        <begin position="115"/>
        <end position="125"/>
    </location>
</feature>
<comment type="catalytic activity">
    <reaction evidence="1">
        <text>Catalyzes the rearrangement of -S-S- bonds in proteins.</text>
        <dbReference type="EC" id="5.3.4.1"/>
    </reaction>
</comment>
<dbReference type="FunCoup" id="A0A165N5Y0">
    <property type="interactions" value="245"/>
</dbReference>
<dbReference type="Pfam" id="PF07749">
    <property type="entry name" value="ERp29"/>
    <property type="match status" value="1"/>
</dbReference>
<evidence type="ECO:0000256" key="3">
    <source>
        <dbReference type="ARBA" id="ARBA00023157"/>
    </source>
</evidence>
<organism evidence="9 10">
    <name type="scientific">Exidia glandulosa HHB12029</name>
    <dbReference type="NCBI Taxonomy" id="1314781"/>
    <lineage>
        <taxon>Eukaryota</taxon>
        <taxon>Fungi</taxon>
        <taxon>Dikarya</taxon>
        <taxon>Basidiomycota</taxon>
        <taxon>Agaricomycotina</taxon>
        <taxon>Agaricomycetes</taxon>
        <taxon>Auriculariales</taxon>
        <taxon>Exidiaceae</taxon>
        <taxon>Exidia</taxon>
    </lineage>
</organism>